<name>A0A839TLN2_9BACL</name>
<evidence type="ECO:0000313" key="1">
    <source>
        <dbReference type="EMBL" id="MBB3127531.1"/>
    </source>
</evidence>
<dbReference type="AlphaFoldDB" id="A0A839TLN2"/>
<dbReference type="EMBL" id="JACHXJ010000002">
    <property type="protein sequence ID" value="MBB3127531.1"/>
    <property type="molecule type" value="Genomic_DNA"/>
</dbReference>
<organism evidence="1 2">
    <name type="scientific">Paenibacillus rhizosphaerae</name>
    <dbReference type="NCBI Taxonomy" id="297318"/>
    <lineage>
        <taxon>Bacteria</taxon>
        <taxon>Bacillati</taxon>
        <taxon>Bacillota</taxon>
        <taxon>Bacilli</taxon>
        <taxon>Bacillales</taxon>
        <taxon>Paenibacillaceae</taxon>
        <taxon>Paenibacillus</taxon>
    </lineage>
</organism>
<evidence type="ECO:0000313" key="2">
    <source>
        <dbReference type="Proteomes" id="UP000517523"/>
    </source>
</evidence>
<comment type="caution">
    <text evidence="1">The sequence shown here is derived from an EMBL/GenBank/DDBJ whole genome shotgun (WGS) entry which is preliminary data.</text>
</comment>
<accession>A0A839TLN2</accession>
<gene>
    <name evidence="1" type="ORF">FHS19_002185</name>
</gene>
<proteinExistence type="predicted"/>
<sequence>MLPPKFPAPSQAAGSISTGLSQPRTVHYRWITPLPYASPY</sequence>
<protein>
    <submittedName>
        <fullName evidence="1">Uncharacterized protein</fullName>
    </submittedName>
</protein>
<reference evidence="1 2" key="1">
    <citation type="submission" date="2020-08" db="EMBL/GenBank/DDBJ databases">
        <title>Genomic Encyclopedia of Type Strains, Phase III (KMG-III): the genomes of soil and plant-associated and newly described type strains.</title>
        <authorList>
            <person name="Whitman W."/>
        </authorList>
    </citation>
    <scope>NUCLEOTIDE SEQUENCE [LARGE SCALE GENOMIC DNA]</scope>
    <source>
        <strain evidence="1 2">CECT 5831</strain>
    </source>
</reference>
<dbReference type="Proteomes" id="UP000517523">
    <property type="component" value="Unassembled WGS sequence"/>
</dbReference>